<dbReference type="GO" id="GO:0003887">
    <property type="term" value="F:DNA-directed DNA polymerase activity"/>
    <property type="evidence" value="ECO:0007669"/>
    <property type="project" value="UniProtKB-EC"/>
</dbReference>
<comment type="catalytic activity">
    <reaction evidence="4">
        <text>DNA(n) + a 2'-deoxyribonucleoside 5'-triphosphate = DNA(n+1) + diphosphate</text>
        <dbReference type="Rhea" id="RHEA:22508"/>
        <dbReference type="Rhea" id="RHEA-COMP:17339"/>
        <dbReference type="Rhea" id="RHEA-COMP:17340"/>
        <dbReference type="ChEBI" id="CHEBI:33019"/>
        <dbReference type="ChEBI" id="CHEBI:61560"/>
        <dbReference type="ChEBI" id="CHEBI:173112"/>
        <dbReference type="EC" id="2.7.7.7"/>
    </reaction>
</comment>
<sequence length="656" mass="74390">MKGQTMPIKELSIDLETYCEVDLRKSGVYRYAEDDSFEILLLAISIDNGPVRFYDLIKEELPNNIIQALVDDTIIKWAFNASFERICLSNWLKKHHSELLSDGFLSPDSWRCSMVWSAYLGLPLSLEGVGTVLKLKEQKLKEGGDLIRYFCLPCKPTKVNGGRTRNFPNHAPNKWSNFINYNKRDVEVELAIKEKLRNHPVPDFVWDEYHQDQIINDRGIGIDVDFVKAAIAIDEESKAKIQKELKELTGLENPNSVLQMVGWLREHGVTTDSLDKKAVKELLKTVDEKTAKVLKLRQQAAKSSVSKYQAMMNCVCKDGRARGMFQFYGANRTGRWAGRLVQLQNLPQNHLPDLEEARKLFKTGDLGATDLLYDTQDILSQLIRTAFVPSQNKKFIVCDFSAIEARVLSHLAGETWRSRVFEEGKDIYCMSASQMFGVPVEKHGQNADLRQKGKISELACGFGGAVGALKAMGAIDMGLEEQELQPLVDSWRQANPNIVLFWWDVDRAVKTAVKEQVQTETHGIQFEVTKGMLFITLPSGRKLSYVKPKISENQFGGESVTYEGTGTAKRWERLESYGPKFVENIVQAISRDILAYSMRQLSEFKIVGHVHDEVIIECEKDQSLEDIASLMGIAPNWMSDINLRADGYECSFYQKD</sequence>
<gene>
    <name evidence="6" type="ORF">SAG0136_05930</name>
</gene>
<protein>
    <recommendedName>
        <fullName evidence="1">DNA-directed DNA polymerase</fullName>
        <ecNumber evidence="1">2.7.7.7</ecNumber>
    </recommendedName>
</protein>
<dbReference type="EMBL" id="ANQC01000088">
    <property type="protein sequence ID" value="ESV54781.1"/>
    <property type="molecule type" value="Genomic_DNA"/>
</dbReference>
<evidence type="ECO:0000313" key="6">
    <source>
        <dbReference type="EMBL" id="ESV54781.1"/>
    </source>
</evidence>
<dbReference type="SUPFAM" id="SSF56672">
    <property type="entry name" value="DNA/RNA polymerases"/>
    <property type="match status" value="1"/>
</dbReference>
<evidence type="ECO:0000313" key="7">
    <source>
        <dbReference type="Proteomes" id="UP000018482"/>
    </source>
</evidence>
<dbReference type="GO" id="GO:0006302">
    <property type="term" value="P:double-strand break repair"/>
    <property type="evidence" value="ECO:0007669"/>
    <property type="project" value="TreeGrafter"/>
</dbReference>
<dbReference type="Pfam" id="PF00476">
    <property type="entry name" value="DNA_pol_A"/>
    <property type="match status" value="1"/>
</dbReference>
<dbReference type="PANTHER" id="PTHR10133">
    <property type="entry name" value="DNA POLYMERASE I"/>
    <property type="match status" value="1"/>
</dbReference>
<dbReference type="GO" id="GO:0006261">
    <property type="term" value="P:DNA-templated DNA replication"/>
    <property type="evidence" value="ECO:0007669"/>
    <property type="project" value="InterPro"/>
</dbReference>
<evidence type="ECO:0000256" key="1">
    <source>
        <dbReference type="ARBA" id="ARBA00012417"/>
    </source>
</evidence>
<feature type="domain" description="DNA-directed DNA polymerase family A palm" evidence="5">
    <location>
        <begin position="380"/>
        <end position="622"/>
    </location>
</feature>
<dbReference type="AlphaFoldDB" id="V6Z3D2"/>
<keyword evidence="2" id="KW-0235">DNA replication</keyword>
<dbReference type="Proteomes" id="UP000018482">
    <property type="component" value="Unassembled WGS sequence"/>
</dbReference>
<dbReference type="CDD" id="cd08642">
    <property type="entry name" value="DNA_pol_A_pol_I_A"/>
    <property type="match status" value="1"/>
</dbReference>
<dbReference type="InterPro" id="IPR001098">
    <property type="entry name" value="DNA-dir_DNA_pol_A_palm_dom"/>
</dbReference>
<dbReference type="Gene3D" id="3.30.70.370">
    <property type="match status" value="1"/>
</dbReference>
<evidence type="ECO:0000256" key="2">
    <source>
        <dbReference type="ARBA" id="ARBA00022705"/>
    </source>
</evidence>
<dbReference type="InterPro" id="IPR002298">
    <property type="entry name" value="DNA_polymerase_A"/>
</dbReference>
<dbReference type="Gene3D" id="1.10.150.20">
    <property type="entry name" value="5' to 3' exonuclease, C-terminal subdomain"/>
    <property type="match status" value="1"/>
</dbReference>
<evidence type="ECO:0000259" key="5">
    <source>
        <dbReference type="SMART" id="SM00482"/>
    </source>
</evidence>
<accession>V6Z3D2</accession>
<dbReference type="InterPro" id="IPR043502">
    <property type="entry name" value="DNA/RNA_pol_sf"/>
</dbReference>
<organism evidence="6 7">
    <name type="scientific">Streptococcus agalactiae LMG 14747</name>
    <dbReference type="NCBI Taxonomy" id="1154860"/>
    <lineage>
        <taxon>Bacteria</taxon>
        <taxon>Bacillati</taxon>
        <taxon>Bacillota</taxon>
        <taxon>Bacilli</taxon>
        <taxon>Lactobacillales</taxon>
        <taxon>Streptococcaceae</taxon>
        <taxon>Streptococcus</taxon>
    </lineage>
</organism>
<reference evidence="6 7" key="1">
    <citation type="submission" date="2013-05" db="EMBL/GenBank/DDBJ databases">
        <authorList>
            <person name="Richards V.P."/>
            <person name="Durkin S.A.S."/>
            <person name="Kim M."/>
            <person name="Pavinski Bitar P.D."/>
            <person name="Stanhope M.J."/>
            <person name="Town C.D."/>
            <person name="Venter J.C."/>
        </authorList>
    </citation>
    <scope>NUCLEOTIDE SEQUENCE [LARGE SCALE GENOMIC DNA]</scope>
    <source>
        <strain evidence="6 7">LMG 14747</strain>
    </source>
</reference>
<dbReference type="PRINTS" id="PR00868">
    <property type="entry name" value="DNAPOLI"/>
</dbReference>
<dbReference type="PANTHER" id="PTHR10133:SF27">
    <property type="entry name" value="DNA POLYMERASE NU"/>
    <property type="match status" value="1"/>
</dbReference>
<dbReference type="EC" id="2.7.7.7" evidence="1"/>
<dbReference type="eggNOG" id="COG0749">
    <property type="taxonomic scope" value="Bacteria"/>
</dbReference>
<evidence type="ECO:0000256" key="4">
    <source>
        <dbReference type="ARBA" id="ARBA00049244"/>
    </source>
</evidence>
<dbReference type="SMART" id="SM00482">
    <property type="entry name" value="POLAc"/>
    <property type="match status" value="1"/>
</dbReference>
<dbReference type="GO" id="GO:0003677">
    <property type="term" value="F:DNA binding"/>
    <property type="evidence" value="ECO:0007669"/>
    <property type="project" value="InterPro"/>
</dbReference>
<comment type="caution">
    <text evidence="6">The sequence shown here is derived from an EMBL/GenBank/DDBJ whole genome shotgun (WGS) entry which is preliminary data.</text>
</comment>
<keyword evidence="3" id="KW-0227">DNA damage</keyword>
<proteinExistence type="predicted"/>
<evidence type="ECO:0000256" key="3">
    <source>
        <dbReference type="ARBA" id="ARBA00022763"/>
    </source>
</evidence>
<name>V6Z3D2_STRAG</name>